<feature type="domain" description="Non-reducing end beta-L-arabinofuranosidase-like GH127 middle" evidence="1">
    <location>
        <begin position="270"/>
        <end position="332"/>
    </location>
</feature>
<comment type="caution">
    <text evidence="2">The sequence shown here is derived from an EMBL/GenBank/DDBJ whole genome shotgun (WGS) entry which is preliminary data.</text>
</comment>
<organism evidence="2 3">
    <name type="scientific">Anthostomella pinea</name>
    <dbReference type="NCBI Taxonomy" id="933095"/>
    <lineage>
        <taxon>Eukaryota</taxon>
        <taxon>Fungi</taxon>
        <taxon>Dikarya</taxon>
        <taxon>Ascomycota</taxon>
        <taxon>Pezizomycotina</taxon>
        <taxon>Sordariomycetes</taxon>
        <taxon>Xylariomycetidae</taxon>
        <taxon>Xylariales</taxon>
        <taxon>Xylariaceae</taxon>
        <taxon>Anthostomella</taxon>
    </lineage>
</organism>
<dbReference type="InterPro" id="IPR049046">
    <property type="entry name" value="Beta-AFase-like_GH127_middle"/>
</dbReference>
<dbReference type="Proteomes" id="UP001295740">
    <property type="component" value="Unassembled WGS sequence"/>
</dbReference>
<protein>
    <submittedName>
        <fullName evidence="2">Uu.00g013800.m01.CDS01</fullName>
    </submittedName>
</protein>
<dbReference type="Pfam" id="PF20736">
    <property type="entry name" value="Glyco_hydro127M"/>
    <property type="match status" value="1"/>
</dbReference>
<dbReference type="EMBL" id="CAUWAG010000020">
    <property type="protein sequence ID" value="CAJ2513261.1"/>
    <property type="molecule type" value="Genomic_DNA"/>
</dbReference>
<accession>A0AAI8VY78</accession>
<evidence type="ECO:0000313" key="3">
    <source>
        <dbReference type="Proteomes" id="UP001295740"/>
    </source>
</evidence>
<evidence type="ECO:0000313" key="2">
    <source>
        <dbReference type="EMBL" id="CAJ2513261.1"/>
    </source>
</evidence>
<dbReference type="AlphaFoldDB" id="A0AAI8VY78"/>
<name>A0AAI8VY78_9PEZI</name>
<keyword evidence="3" id="KW-1185">Reference proteome</keyword>
<sequence length="521" mass="57895">MRLANEMLHNNGHGYTGCNNAQECSWGQVRVADFMITMQWMLENHPSDEDQILWASMAMLQDLSQFKWEEWYEDGVYQKIVTEPSPDNPMFPFLHGVNVGQVLHRFMHNDTLLQSAKNAVEGTFKYYGSPSGSVLADEIMRDNKPWMGSELCTAVETGFSLSYLYQATGENLYADMAERTYFNALPVQTSGDSWGHQYMDQPNQPFATYDHRWADAKLFTTANSGMATVCLLSPPDGLEPVYPCCTVNFPQGLPKSLTRSWATAGSDGIAHMLLGPSRVTTNIDGKAVTIHSVTNYPFHHTLNYDIQADVGFVLHVRIPQWHIQADSTVRINDGAPNPLHSDPFTGMHQIPIQPGRTQINITIGAEPRVEWRKPTAVSVYIGNLLYALDVGSTNSTTQPHPYGTAGGPGMNYLPFPQARDFYYANTMAWNVAIDPATLVYRGLDPPDLVLDDLVFSYYGAVTSIEVQGCEIEWPLLAGLTPGEVPESPKCTSERRTFVLKPYGALKVHMSELPIVHFGAGA</sequence>
<proteinExistence type="predicted"/>
<gene>
    <name evidence="2" type="ORF">KHLLAP_LOCUS13729</name>
</gene>
<evidence type="ECO:0000259" key="1">
    <source>
        <dbReference type="Pfam" id="PF20736"/>
    </source>
</evidence>
<reference evidence="2" key="1">
    <citation type="submission" date="2023-10" db="EMBL/GenBank/DDBJ databases">
        <authorList>
            <person name="Hackl T."/>
        </authorList>
    </citation>
    <scope>NUCLEOTIDE SEQUENCE</scope>
</reference>